<reference evidence="5" key="1">
    <citation type="submission" date="2025-08" db="UniProtKB">
        <authorList>
            <consortium name="RefSeq"/>
        </authorList>
    </citation>
    <scope>IDENTIFICATION</scope>
    <source>
        <strain evidence="5">OHB3-1</strain>
    </source>
</reference>
<name>A0A6J1DUR9_MOMCH</name>
<dbReference type="InterPro" id="IPR023575">
    <property type="entry name" value="Ribosomal_uS19_SF"/>
</dbReference>
<sequence>MVDDNPDLEAAGGPKKMTFKKFSIHGVDLDAILNISTNELVKLFTVAASTRFRRDLTRKPMALIKKLRKLVRIQVTFMVMVWRILEKKDDD</sequence>
<dbReference type="GO" id="GO:0000028">
    <property type="term" value="P:ribosomal small subunit assembly"/>
    <property type="evidence" value="ECO:0007669"/>
    <property type="project" value="TreeGrafter"/>
</dbReference>
<dbReference type="OrthoDB" id="1843218at2759"/>
<evidence type="ECO:0000256" key="2">
    <source>
        <dbReference type="ARBA" id="ARBA00022980"/>
    </source>
</evidence>
<organism evidence="4 5">
    <name type="scientific">Momordica charantia</name>
    <name type="common">Bitter gourd</name>
    <name type="synonym">Balsam pear</name>
    <dbReference type="NCBI Taxonomy" id="3673"/>
    <lineage>
        <taxon>Eukaryota</taxon>
        <taxon>Viridiplantae</taxon>
        <taxon>Streptophyta</taxon>
        <taxon>Embryophyta</taxon>
        <taxon>Tracheophyta</taxon>
        <taxon>Spermatophyta</taxon>
        <taxon>Magnoliopsida</taxon>
        <taxon>eudicotyledons</taxon>
        <taxon>Gunneridae</taxon>
        <taxon>Pentapetalae</taxon>
        <taxon>rosids</taxon>
        <taxon>fabids</taxon>
        <taxon>Cucurbitales</taxon>
        <taxon>Cucurbitaceae</taxon>
        <taxon>Momordiceae</taxon>
        <taxon>Momordica</taxon>
    </lineage>
</organism>
<dbReference type="KEGG" id="mcha:111024643"/>
<keyword evidence="2" id="KW-0689">Ribosomal protein</keyword>
<evidence type="ECO:0000256" key="1">
    <source>
        <dbReference type="ARBA" id="ARBA00007345"/>
    </source>
</evidence>
<dbReference type="Gene3D" id="3.30.860.10">
    <property type="entry name" value="30s Ribosomal Protein S19, Chain A"/>
    <property type="match status" value="1"/>
</dbReference>
<comment type="similarity">
    <text evidence="1">Belongs to the universal ribosomal protein uS19 family.</text>
</comment>
<dbReference type="PANTHER" id="PTHR11880:SF53">
    <property type="entry name" value="SMALL RIBOSOMAL SUBUNIT PROTEIN US19U-RELATED"/>
    <property type="match status" value="1"/>
</dbReference>
<protein>
    <submittedName>
        <fullName evidence="5">40S ribosomal protein S15-4-like</fullName>
    </submittedName>
</protein>
<dbReference type="RefSeq" id="XP_022158070.1">
    <property type="nucleotide sequence ID" value="XM_022302378.1"/>
</dbReference>
<dbReference type="InterPro" id="IPR002222">
    <property type="entry name" value="Ribosomal_uS19"/>
</dbReference>
<accession>A0A6J1DUR9</accession>
<evidence type="ECO:0000256" key="3">
    <source>
        <dbReference type="ARBA" id="ARBA00023274"/>
    </source>
</evidence>
<dbReference type="GO" id="GO:0006412">
    <property type="term" value="P:translation"/>
    <property type="evidence" value="ECO:0007669"/>
    <property type="project" value="InterPro"/>
</dbReference>
<keyword evidence="4" id="KW-1185">Reference proteome</keyword>
<proteinExistence type="inferred from homology"/>
<dbReference type="GeneID" id="111024643"/>
<evidence type="ECO:0000313" key="4">
    <source>
        <dbReference type="Proteomes" id="UP000504603"/>
    </source>
</evidence>
<keyword evidence="3" id="KW-0687">Ribonucleoprotein</keyword>
<dbReference type="GO" id="GO:0003735">
    <property type="term" value="F:structural constituent of ribosome"/>
    <property type="evidence" value="ECO:0007669"/>
    <property type="project" value="InterPro"/>
</dbReference>
<dbReference type="AlphaFoldDB" id="A0A6J1DUR9"/>
<evidence type="ECO:0000313" key="5">
    <source>
        <dbReference type="RefSeq" id="XP_022158070.1"/>
    </source>
</evidence>
<gene>
    <name evidence="5" type="primary">LOC111024643</name>
</gene>
<dbReference type="Proteomes" id="UP000504603">
    <property type="component" value="Unplaced"/>
</dbReference>
<dbReference type="GO" id="GO:0022627">
    <property type="term" value="C:cytosolic small ribosomal subunit"/>
    <property type="evidence" value="ECO:0007669"/>
    <property type="project" value="TreeGrafter"/>
</dbReference>
<dbReference type="PANTHER" id="PTHR11880">
    <property type="entry name" value="RIBOSOMAL PROTEIN S19P FAMILY MEMBER"/>
    <property type="match status" value="1"/>
</dbReference>